<feature type="region of interest" description="Disordered" evidence="6">
    <location>
        <begin position="372"/>
        <end position="391"/>
    </location>
</feature>
<dbReference type="PANTHER" id="PTHR24379">
    <property type="entry name" value="KRAB AND ZINC FINGER DOMAIN-CONTAINING"/>
    <property type="match status" value="1"/>
</dbReference>
<evidence type="ECO:0000313" key="9">
    <source>
        <dbReference type="Proteomes" id="UP001549921"/>
    </source>
</evidence>
<dbReference type="PROSITE" id="PS50157">
    <property type="entry name" value="ZINC_FINGER_C2H2_2"/>
    <property type="match status" value="1"/>
</dbReference>
<keyword evidence="4" id="KW-0862">Zinc</keyword>
<organism evidence="8 9">
    <name type="scientific">Loxostege sticticalis</name>
    <name type="common">Beet webworm moth</name>
    <dbReference type="NCBI Taxonomy" id="481309"/>
    <lineage>
        <taxon>Eukaryota</taxon>
        <taxon>Metazoa</taxon>
        <taxon>Ecdysozoa</taxon>
        <taxon>Arthropoda</taxon>
        <taxon>Hexapoda</taxon>
        <taxon>Insecta</taxon>
        <taxon>Pterygota</taxon>
        <taxon>Neoptera</taxon>
        <taxon>Endopterygota</taxon>
        <taxon>Lepidoptera</taxon>
        <taxon>Glossata</taxon>
        <taxon>Ditrysia</taxon>
        <taxon>Pyraloidea</taxon>
        <taxon>Crambidae</taxon>
        <taxon>Pyraustinae</taxon>
        <taxon>Loxostege</taxon>
    </lineage>
</organism>
<feature type="domain" description="C2H2-type" evidence="7">
    <location>
        <begin position="60"/>
        <end position="90"/>
    </location>
</feature>
<dbReference type="PANTHER" id="PTHR24379:SF121">
    <property type="entry name" value="C2H2-TYPE DOMAIN-CONTAINING PROTEIN"/>
    <property type="match status" value="1"/>
</dbReference>
<evidence type="ECO:0000313" key="8">
    <source>
        <dbReference type="EMBL" id="KAL0808794.1"/>
    </source>
</evidence>
<proteinExistence type="predicted"/>
<evidence type="ECO:0000256" key="5">
    <source>
        <dbReference type="PROSITE-ProRule" id="PRU00042"/>
    </source>
</evidence>
<evidence type="ECO:0000256" key="2">
    <source>
        <dbReference type="ARBA" id="ARBA00022737"/>
    </source>
</evidence>
<evidence type="ECO:0000256" key="1">
    <source>
        <dbReference type="ARBA" id="ARBA00022723"/>
    </source>
</evidence>
<keyword evidence="1" id="KW-0479">Metal-binding</keyword>
<protein>
    <recommendedName>
        <fullName evidence="7">C2H2-type domain-containing protein</fullName>
    </recommendedName>
</protein>
<dbReference type="Gene3D" id="3.30.160.60">
    <property type="entry name" value="Classic Zinc Finger"/>
    <property type="match status" value="2"/>
</dbReference>
<gene>
    <name evidence="8" type="ORF">ABMA28_012472</name>
</gene>
<dbReference type="GO" id="GO:0008270">
    <property type="term" value="F:zinc ion binding"/>
    <property type="evidence" value="ECO:0007669"/>
    <property type="project" value="UniProtKB-KW"/>
</dbReference>
<comment type="caution">
    <text evidence="8">The sequence shown here is derived from an EMBL/GenBank/DDBJ whole genome shotgun (WGS) entry which is preliminary data.</text>
</comment>
<evidence type="ECO:0000256" key="4">
    <source>
        <dbReference type="ARBA" id="ARBA00022833"/>
    </source>
</evidence>
<dbReference type="AlphaFoldDB" id="A0ABD0S452"/>
<sequence>MFHNYCEVQRPAAKLSVNDDTTYGCDMCDSGGWLSETEVEMHKKSMHLRQLTRLITSELNICRTCVKTFPDHNALIEHIKFKHFHSSKTARRIEREIFVCDHCYQIFFNKQMLEVHIVHRHMKKTHSILLDCPLCLKKKSSQVMYNHMMHHNSHSVSVCPICLHKQRNRKALAQHLDTHRKHYHCNICGYISTKEKDFNMHLDTYERRKRSFKVKNYKKCFLKPFPTHRWSYNCLKVGLQGLIIFNEIYICVLCRQLCTNHTDMQEHILRDHSSEPDTTETVAKKVCSCGEQFSNVILLKHHIFKNKGQCRLSYTEIDQSAGEDSSDEELAVNSENEEVNPVQELIYQYAGSEDESTEVALIVTDTQNLQSDTQNVQSDTQNVQSDIGRVI</sequence>
<dbReference type="Proteomes" id="UP001549921">
    <property type="component" value="Unassembled WGS sequence"/>
</dbReference>
<evidence type="ECO:0000256" key="3">
    <source>
        <dbReference type="ARBA" id="ARBA00022771"/>
    </source>
</evidence>
<keyword evidence="3 5" id="KW-0863">Zinc-finger</keyword>
<evidence type="ECO:0000259" key="7">
    <source>
        <dbReference type="PROSITE" id="PS50157"/>
    </source>
</evidence>
<reference evidence="8 9" key="1">
    <citation type="submission" date="2024-06" db="EMBL/GenBank/DDBJ databases">
        <title>A chromosome-level genome assembly of beet webworm, Loxostege sticticalis.</title>
        <authorList>
            <person name="Zhang Y."/>
        </authorList>
    </citation>
    <scope>NUCLEOTIDE SEQUENCE [LARGE SCALE GENOMIC DNA]</scope>
    <source>
        <strain evidence="8">AQ028</strain>
        <tissue evidence="8">Male pupae</tissue>
    </source>
</reference>
<name>A0ABD0S452_LOXSC</name>
<feature type="compositionally biased region" description="Polar residues" evidence="6">
    <location>
        <begin position="372"/>
        <end position="385"/>
    </location>
</feature>
<keyword evidence="2" id="KW-0677">Repeat</keyword>
<dbReference type="EMBL" id="JBEDNZ010000030">
    <property type="protein sequence ID" value="KAL0808794.1"/>
    <property type="molecule type" value="Genomic_DNA"/>
</dbReference>
<evidence type="ECO:0000256" key="6">
    <source>
        <dbReference type="SAM" id="MobiDB-lite"/>
    </source>
</evidence>
<dbReference type="InterPro" id="IPR013087">
    <property type="entry name" value="Znf_C2H2_type"/>
</dbReference>
<accession>A0ABD0S452</accession>
<dbReference type="SMART" id="SM00355">
    <property type="entry name" value="ZnF_C2H2"/>
    <property type="match status" value="7"/>
</dbReference>
<dbReference type="PROSITE" id="PS00028">
    <property type="entry name" value="ZINC_FINGER_C2H2_1"/>
    <property type="match status" value="3"/>
</dbReference>